<keyword evidence="4" id="KW-0233">DNA recombination</keyword>
<dbReference type="InterPro" id="IPR006119">
    <property type="entry name" value="Resolv_N"/>
</dbReference>
<organism evidence="8 9">
    <name type="scientific">Adlercreutzia equolifaciens subsp. celatus DSM 18785</name>
    <dbReference type="NCBI Taxonomy" id="1121021"/>
    <lineage>
        <taxon>Bacteria</taxon>
        <taxon>Bacillati</taxon>
        <taxon>Actinomycetota</taxon>
        <taxon>Coriobacteriia</taxon>
        <taxon>Eggerthellales</taxon>
        <taxon>Eggerthellaceae</taxon>
        <taxon>Adlercreutzia</taxon>
    </lineage>
</organism>
<feature type="domain" description="Resolvase/invertase-type recombinase catalytic" evidence="7">
    <location>
        <begin position="2"/>
        <end position="148"/>
    </location>
</feature>
<feature type="active site" description="O-(5'-phospho-DNA)-serine intermediate" evidence="5 6">
    <location>
        <position position="10"/>
    </location>
</feature>
<gene>
    <name evidence="8" type="ORF">DMP10_06485</name>
</gene>
<dbReference type="AlphaFoldDB" id="A0A3N0ASV4"/>
<dbReference type="InterPro" id="IPR050639">
    <property type="entry name" value="SSR_resolvase"/>
</dbReference>
<proteinExistence type="inferred from homology"/>
<evidence type="ECO:0000256" key="3">
    <source>
        <dbReference type="ARBA" id="ARBA00023125"/>
    </source>
</evidence>
<evidence type="ECO:0000256" key="4">
    <source>
        <dbReference type="ARBA" id="ARBA00023172"/>
    </source>
</evidence>
<dbReference type="GO" id="GO:0015074">
    <property type="term" value="P:DNA integration"/>
    <property type="evidence" value="ECO:0007669"/>
    <property type="project" value="UniProtKB-KW"/>
</dbReference>
<dbReference type="PROSITE" id="PS00397">
    <property type="entry name" value="RECOMBINASES_1"/>
    <property type="match status" value="1"/>
</dbReference>
<dbReference type="SMART" id="SM00857">
    <property type="entry name" value="Resolvase"/>
    <property type="match status" value="1"/>
</dbReference>
<name>A0A3N0ASV4_9ACTN</name>
<dbReference type="Gene3D" id="3.40.50.1390">
    <property type="entry name" value="Resolvase, N-terminal catalytic domain"/>
    <property type="match status" value="1"/>
</dbReference>
<dbReference type="GO" id="GO:0000150">
    <property type="term" value="F:DNA strand exchange activity"/>
    <property type="evidence" value="ECO:0007669"/>
    <property type="project" value="InterPro"/>
</dbReference>
<evidence type="ECO:0000256" key="2">
    <source>
        <dbReference type="ARBA" id="ARBA00022908"/>
    </source>
</evidence>
<dbReference type="SUPFAM" id="SSF53041">
    <property type="entry name" value="Resolvase-like"/>
    <property type="match status" value="1"/>
</dbReference>
<evidence type="ECO:0000256" key="5">
    <source>
        <dbReference type="PIRSR" id="PIRSR606118-50"/>
    </source>
</evidence>
<dbReference type="RefSeq" id="WP_117284378.1">
    <property type="nucleotide sequence ID" value="NZ_JAMTCE010000006.1"/>
</dbReference>
<dbReference type="InterPro" id="IPR006118">
    <property type="entry name" value="Recombinase_CS"/>
</dbReference>
<evidence type="ECO:0000259" key="7">
    <source>
        <dbReference type="PROSITE" id="PS51736"/>
    </source>
</evidence>
<dbReference type="GO" id="GO:0003677">
    <property type="term" value="F:DNA binding"/>
    <property type="evidence" value="ECO:0007669"/>
    <property type="project" value="UniProtKB-KW"/>
</dbReference>
<evidence type="ECO:0000256" key="1">
    <source>
        <dbReference type="ARBA" id="ARBA00009913"/>
    </source>
</evidence>
<dbReference type="Proteomes" id="UP000278327">
    <property type="component" value="Unassembled WGS sequence"/>
</dbReference>
<dbReference type="PANTHER" id="PTHR30461:SF26">
    <property type="entry name" value="RESOLVASE HOMOLOG YNEB"/>
    <property type="match status" value="1"/>
</dbReference>
<keyword evidence="9" id="KW-1185">Reference proteome</keyword>
<protein>
    <submittedName>
        <fullName evidence="8">Recombinase</fullName>
    </submittedName>
</protein>
<sequence length="200" mass="22533">MSRYGYARVSTDEQNPERQLAKFREMGIPCENVMMDKLSGKSMDRPEWNTLMGLIGPGDELALDSLDRLGRNYDEIKSEWCRITRDVGCDIECLDLTFMNSRNFRSMEDIGKVMEDMILSVLAWKAQRERDDMLRRQAEGIAVAKAAGKYKGGTPRSYSQEVIDRANKALVAEGKAAAAKVLGCTRSTVYRMIDDGRLAS</sequence>
<comment type="caution">
    <text evidence="8">The sequence shown here is derived from an EMBL/GenBank/DDBJ whole genome shotgun (WGS) entry which is preliminary data.</text>
</comment>
<dbReference type="Pfam" id="PF00239">
    <property type="entry name" value="Resolvase"/>
    <property type="match status" value="1"/>
</dbReference>
<evidence type="ECO:0000256" key="6">
    <source>
        <dbReference type="PROSITE-ProRule" id="PRU10137"/>
    </source>
</evidence>
<evidence type="ECO:0000313" key="8">
    <source>
        <dbReference type="EMBL" id="RNL37905.1"/>
    </source>
</evidence>
<dbReference type="CDD" id="cd03768">
    <property type="entry name" value="SR_ResInv"/>
    <property type="match status" value="1"/>
</dbReference>
<dbReference type="PROSITE" id="PS51736">
    <property type="entry name" value="RECOMBINASES_3"/>
    <property type="match status" value="1"/>
</dbReference>
<keyword evidence="3" id="KW-0238">DNA-binding</keyword>
<comment type="similarity">
    <text evidence="1">Belongs to the site-specific recombinase resolvase family.</text>
</comment>
<evidence type="ECO:0000313" key="9">
    <source>
        <dbReference type="Proteomes" id="UP000278327"/>
    </source>
</evidence>
<dbReference type="InterPro" id="IPR036162">
    <property type="entry name" value="Resolvase-like_N_sf"/>
</dbReference>
<dbReference type="PANTHER" id="PTHR30461">
    <property type="entry name" value="DNA-INVERTASE FROM LAMBDOID PROPHAGE"/>
    <property type="match status" value="1"/>
</dbReference>
<reference evidence="8 9" key="1">
    <citation type="journal article" date="2019" name="Microbiol. Resour. Announc.">
        <title>Draft Genome Sequences of Type Strains of Gordonibacter faecihominis, Paraeggerthella hongkongensis, Parvibacter caecicola,Slackia equolifaciens, Slackia faecicanis, and Slackia isoflavoniconvertens.</title>
        <authorList>
            <person name="Danylec N."/>
            <person name="Stoll D.A."/>
            <person name="Dotsch A."/>
            <person name="Huch M."/>
        </authorList>
    </citation>
    <scope>NUCLEOTIDE SEQUENCE [LARGE SCALE GENOMIC DNA]</scope>
    <source>
        <strain evidence="8 9">DSM 18785</strain>
    </source>
</reference>
<keyword evidence="2" id="KW-0229">DNA integration</keyword>
<accession>A0A3N0ASV4</accession>
<dbReference type="EMBL" id="QICA01000009">
    <property type="protein sequence ID" value="RNL37905.1"/>
    <property type="molecule type" value="Genomic_DNA"/>
</dbReference>